<dbReference type="PANTHER" id="PTHR43432">
    <property type="entry name" value="SLR0285 PROTEIN"/>
    <property type="match status" value="1"/>
</dbReference>
<keyword evidence="2" id="KW-0408">Iron</keyword>
<dbReference type="SFLD" id="SFLDS00029">
    <property type="entry name" value="Radical_SAM"/>
    <property type="match status" value="1"/>
</dbReference>
<dbReference type="InterPro" id="IPR058240">
    <property type="entry name" value="rSAM_sf"/>
</dbReference>
<evidence type="ECO:0000313" key="6">
    <source>
        <dbReference type="EMBL" id="MBS7810818.1"/>
    </source>
</evidence>
<keyword evidence="1" id="KW-0479">Metal-binding</keyword>
<dbReference type="SUPFAM" id="SSF102114">
    <property type="entry name" value="Radical SAM enzymes"/>
    <property type="match status" value="1"/>
</dbReference>
<protein>
    <submittedName>
        <fullName evidence="6">PA0069 family radical SAM protein</fullName>
    </submittedName>
</protein>
<dbReference type="Pfam" id="PF04055">
    <property type="entry name" value="Radical_SAM"/>
    <property type="match status" value="1"/>
</dbReference>
<evidence type="ECO:0000256" key="1">
    <source>
        <dbReference type="ARBA" id="ARBA00022723"/>
    </source>
</evidence>
<sequence length="365" mass="40119">MPDGGHHPLAPRGFHKGRGAVSNPQVRFETQAAEAFDDGWGSLVEEMPALRTTLTREAAKSALNYNDSPDIGFDRSLNPYRGCEHGCVYCFARPSHAYVGLSPGLDFETKILFKPDMPEILARELSKPGYRPKPVTLGANTDPYQPVERHQGLTRRILEVLERFNHPVSIVTKGAGVLRDIDILARMAQRNLVRVCISITTLDARLARVMEPRAASPLRRLEVVRQLSAAGVPVAVLAAPMIPGINDAELEKIVEASARAGATSAGYVLLRLPLELKQIFEEWLNQHFPDRAAKVLALVRQTRGGKLYDSAFGQRWTGQGAYAGVLAQRFALALKRAGLPERSRPAPLDCGHFNGRADDRQLALL</sequence>
<reference evidence="6 7" key="1">
    <citation type="submission" date="2021-05" db="EMBL/GenBank/DDBJ databases">
        <title>Roseococcus sp. XZZS9, whole genome shotgun sequencing project.</title>
        <authorList>
            <person name="Zhao G."/>
            <person name="Shen L."/>
        </authorList>
    </citation>
    <scope>NUCLEOTIDE SEQUENCE [LARGE SCALE GENOMIC DNA]</scope>
    <source>
        <strain evidence="6 7">XZZS9</strain>
    </source>
</reference>
<evidence type="ECO:0000313" key="7">
    <source>
        <dbReference type="Proteomes" id="UP000766336"/>
    </source>
</evidence>
<comment type="caution">
    <text evidence="6">The sequence shown here is derived from an EMBL/GenBank/DDBJ whole genome shotgun (WGS) entry which is preliminary data.</text>
</comment>
<evidence type="ECO:0000259" key="5">
    <source>
        <dbReference type="PROSITE" id="PS51918"/>
    </source>
</evidence>
<dbReference type="CDD" id="cd01335">
    <property type="entry name" value="Radical_SAM"/>
    <property type="match status" value="1"/>
</dbReference>
<organism evidence="6 7">
    <name type="scientific">Roseococcus pinisoli</name>
    <dbReference type="NCBI Taxonomy" id="2835040"/>
    <lineage>
        <taxon>Bacteria</taxon>
        <taxon>Pseudomonadati</taxon>
        <taxon>Pseudomonadota</taxon>
        <taxon>Alphaproteobacteria</taxon>
        <taxon>Acetobacterales</taxon>
        <taxon>Roseomonadaceae</taxon>
        <taxon>Roseococcus</taxon>
    </lineage>
</organism>
<keyword evidence="3" id="KW-0411">Iron-sulfur</keyword>
<proteinExistence type="predicted"/>
<feature type="region of interest" description="Disordered" evidence="4">
    <location>
        <begin position="1"/>
        <end position="20"/>
    </location>
</feature>
<dbReference type="SMART" id="SM00729">
    <property type="entry name" value="Elp3"/>
    <property type="match status" value="1"/>
</dbReference>
<dbReference type="SFLD" id="SFLDG01084">
    <property type="entry name" value="Uncharacterised_Radical_SAM_Su"/>
    <property type="match status" value="1"/>
</dbReference>
<dbReference type="NCBIfam" id="NF033668">
    <property type="entry name" value="rSAM_PA0069"/>
    <property type="match status" value="1"/>
</dbReference>
<dbReference type="RefSeq" id="WP_213669417.1">
    <property type="nucleotide sequence ID" value="NZ_JAHCDA010000001.1"/>
</dbReference>
<evidence type="ECO:0000256" key="2">
    <source>
        <dbReference type="ARBA" id="ARBA00023004"/>
    </source>
</evidence>
<dbReference type="Gene3D" id="3.80.30.30">
    <property type="match status" value="1"/>
</dbReference>
<gene>
    <name evidence="6" type="ORF">KHU32_07700</name>
</gene>
<keyword evidence="7" id="KW-1185">Reference proteome</keyword>
<evidence type="ECO:0000256" key="3">
    <source>
        <dbReference type="ARBA" id="ARBA00023014"/>
    </source>
</evidence>
<feature type="domain" description="Radical SAM core" evidence="5">
    <location>
        <begin position="69"/>
        <end position="306"/>
    </location>
</feature>
<dbReference type="InterPro" id="IPR007197">
    <property type="entry name" value="rSAM"/>
</dbReference>
<dbReference type="Proteomes" id="UP000766336">
    <property type="component" value="Unassembled WGS sequence"/>
</dbReference>
<dbReference type="PROSITE" id="PS51918">
    <property type="entry name" value="RADICAL_SAM"/>
    <property type="match status" value="1"/>
</dbReference>
<accession>A0ABS5QBK6</accession>
<dbReference type="InterPro" id="IPR006638">
    <property type="entry name" value="Elp3/MiaA/NifB-like_rSAM"/>
</dbReference>
<dbReference type="InterPro" id="IPR040086">
    <property type="entry name" value="MJ0683-like"/>
</dbReference>
<name>A0ABS5QBK6_9PROT</name>
<dbReference type="EMBL" id="JAHCDA010000001">
    <property type="protein sequence ID" value="MBS7810818.1"/>
    <property type="molecule type" value="Genomic_DNA"/>
</dbReference>
<evidence type="ECO:0000256" key="4">
    <source>
        <dbReference type="SAM" id="MobiDB-lite"/>
    </source>
</evidence>
<dbReference type="PANTHER" id="PTHR43432:SF3">
    <property type="entry name" value="SLR0285 PROTEIN"/>
    <property type="match status" value="1"/>
</dbReference>